<name>A0A1H7Q7F0_AQUAM</name>
<dbReference type="STRING" id="1038014.SAMN04487910_2461"/>
<evidence type="ECO:0000313" key="3">
    <source>
        <dbReference type="Proteomes" id="UP000198521"/>
    </source>
</evidence>
<dbReference type="PANTHER" id="PTHR46825">
    <property type="entry name" value="D-ALANYL-D-ALANINE-CARBOXYPEPTIDASE/ENDOPEPTIDASE AMPH"/>
    <property type="match status" value="1"/>
</dbReference>
<dbReference type="SUPFAM" id="SSF56601">
    <property type="entry name" value="beta-lactamase/transpeptidase-like"/>
    <property type="match status" value="1"/>
</dbReference>
<keyword evidence="3" id="KW-1185">Reference proteome</keyword>
<feature type="domain" description="Beta-lactamase-related" evidence="1">
    <location>
        <begin position="43"/>
        <end position="341"/>
    </location>
</feature>
<dbReference type="EMBL" id="FOAB01000004">
    <property type="protein sequence ID" value="SEL44020.1"/>
    <property type="molecule type" value="Genomic_DNA"/>
</dbReference>
<organism evidence="2 3">
    <name type="scientific">Aquimarina amphilecti</name>
    <dbReference type="NCBI Taxonomy" id="1038014"/>
    <lineage>
        <taxon>Bacteria</taxon>
        <taxon>Pseudomonadati</taxon>
        <taxon>Bacteroidota</taxon>
        <taxon>Flavobacteriia</taxon>
        <taxon>Flavobacteriales</taxon>
        <taxon>Flavobacteriaceae</taxon>
        <taxon>Aquimarina</taxon>
    </lineage>
</organism>
<dbReference type="AlphaFoldDB" id="A0A1H7Q7F0"/>
<proteinExistence type="predicted"/>
<dbReference type="InterPro" id="IPR050491">
    <property type="entry name" value="AmpC-like"/>
</dbReference>
<dbReference type="Proteomes" id="UP000198521">
    <property type="component" value="Unassembled WGS sequence"/>
</dbReference>
<dbReference type="RefSeq" id="WP_091408759.1">
    <property type="nucleotide sequence ID" value="NZ_FOAB01000004.1"/>
</dbReference>
<dbReference type="PANTHER" id="PTHR46825:SF9">
    <property type="entry name" value="BETA-LACTAMASE-RELATED DOMAIN-CONTAINING PROTEIN"/>
    <property type="match status" value="1"/>
</dbReference>
<dbReference type="InterPro" id="IPR001466">
    <property type="entry name" value="Beta-lactam-related"/>
</dbReference>
<dbReference type="OrthoDB" id="9793489at2"/>
<sequence>MKTIYIKCILIIILLIQPILINAQSIRAIDSEKITSILESHFDKKNPGGAFAIIQKGKVTFKKTMGLANVEYQIPIADTTVFNIASNSKQMTSLLTLILQGEGKLSINDDIRDYLPELKELPYKVTIKQLMNHTHGLPNVDELAQIKGIKKMTYEEVITMLFNIRQFNFKPGNDYQYNNTGFVLLSKIITNVGEKTFQEQLKEKVFDPFGMDYSQAVDNYNQVIPHKAYSYTSIENNIINNSVKISTIGSSGVYASLNDLIVWAKNFTRKNSKYQKHFKRMQKETILNNNRVIEYGLGIQFENYKGIDIVFHGGGTEGYRSYILHAPKHDLSLIFLSNAGGLSGYEIIYDSLEILLKDNLINKKEPSYKGDLSSYEGIYELNASTYYNIWEEDNSLYFGTHGTSEKIMLPKTGKNVFDFVLPYSKLIFNEDSLDLRFLDFSFRAKKVDLPTIDNSNIDLTKYIGIYKNKDHNAIYELTIIDNKLIVKHTINGTFSLNIYSESMMNVINSYFGKIDFIFNSEGEVLGFNLSRQNLVGQFFEKKD</sequence>
<evidence type="ECO:0000313" key="2">
    <source>
        <dbReference type="EMBL" id="SEL44020.1"/>
    </source>
</evidence>
<reference evidence="2 3" key="1">
    <citation type="submission" date="2016-10" db="EMBL/GenBank/DDBJ databases">
        <authorList>
            <person name="de Groot N.N."/>
        </authorList>
    </citation>
    <scope>NUCLEOTIDE SEQUENCE [LARGE SCALE GENOMIC DNA]</scope>
    <source>
        <strain evidence="2 3">DSM 25232</strain>
    </source>
</reference>
<protein>
    <submittedName>
        <fullName evidence="2">CubicO group peptidase, beta-lactamase class C family</fullName>
    </submittedName>
</protein>
<dbReference type="InterPro" id="IPR012338">
    <property type="entry name" value="Beta-lactam/transpept-like"/>
</dbReference>
<evidence type="ECO:0000259" key="1">
    <source>
        <dbReference type="Pfam" id="PF00144"/>
    </source>
</evidence>
<dbReference type="Pfam" id="PF00144">
    <property type="entry name" value="Beta-lactamase"/>
    <property type="match status" value="1"/>
</dbReference>
<accession>A0A1H7Q7F0</accession>
<dbReference type="Gene3D" id="3.40.710.10">
    <property type="entry name" value="DD-peptidase/beta-lactamase superfamily"/>
    <property type="match status" value="1"/>
</dbReference>
<gene>
    <name evidence="2" type="ORF">SAMN04487910_2461</name>
</gene>